<dbReference type="PATRIC" id="fig|1429439.4.peg.2835"/>
<reference evidence="7 8" key="1">
    <citation type="journal article" date="2014" name="Nature">
        <title>An environmental bacterial taxon with a large and distinct metabolic repertoire.</title>
        <authorList>
            <person name="Wilson M.C."/>
            <person name="Mori T."/>
            <person name="Ruckert C."/>
            <person name="Uria A.R."/>
            <person name="Helf M.J."/>
            <person name="Takada K."/>
            <person name="Gernert C."/>
            <person name="Steffens U.A."/>
            <person name="Heycke N."/>
            <person name="Schmitt S."/>
            <person name="Rinke C."/>
            <person name="Helfrich E.J."/>
            <person name="Brachmann A.O."/>
            <person name="Gurgui C."/>
            <person name="Wakimoto T."/>
            <person name="Kracht M."/>
            <person name="Crusemann M."/>
            <person name="Hentschel U."/>
            <person name="Abe I."/>
            <person name="Matsunaga S."/>
            <person name="Kalinowski J."/>
            <person name="Takeyama H."/>
            <person name="Piel J."/>
        </authorList>
    </citation>
    <scope>NUCLEOTIDE SEQUENCE [LARGE SCALE GENOMIC DNA]</scope>
    <source>
        <strain evidence="8">TSY2</strain>
    </source>
</reference>
<dbReference type="PROSITE" id="PS51007">
    <property type="entry name" value="CYTC"/>
    <property type="match status" value="1"/>
</dbReference>
<dbReference type="InterPro" id="IPR009056">
    <property type="entry name" value="Cyt_c-like_dom"/>
</dbReference>
<dbReference type="PANTHER" id="PTHR47197">
    <property type="entry name" value="PROTEIN NIRF"/>
    <property type="match status" value="1"/>
</dbReference>
<evidence type="ECO:0000256" key="3">
    <source>
        <dbReference type="ARBA" id="ARBA00023004"/>
    </source>
</evidence>
<dbReference type="InterPro" id="IPR036909">
    <property type="entry name" value="Cyt_c-like_dom_sf"/>
</dbReference>
<feature type="region of interest" description="Disordered" evidence="5">
    <location>
        <begin position="870"/>
        <end position="891"/>
    </location>
</feature>
<feature type="compositionally biased region" description="Basic and acidic residues" evidence="5">
    <location>
        <begin position="870"/>
        <end position="880"/>
    </location>
</feature>
<evidence type="ECO:0000313" key="7">
    <source>
        <dbReference type="EMBL" id="ETX06507.1"/>
    </source>
</evidence>
<dbReference type="InterPro" id="IPR015943">
    <property type="entry name" value="WD40/YVTN_repeat-like_dom_sf"/>
</dbReference>
<protein>
    <recommendedName>
        <fullName evidence="6">Cytochrome c domain-containing protein</fullName>
    </recommendedName>
</protein>
<dbReference type="GO" id="GO:0046872">
    <property type="term" value="F:metal ion binding"/>
    <property type="evidence" value="ECO:0007669"/>
    <property type="project" value="UniProtKB-KW"/>
</dbReference>
<dbReference type="EMBL" id="AZHX01000679">
    <property type="protein sequence ID" value="ETX06507.1"/>
    <property type="molecule type" value="Genomic_DNA"/>
</dbReference>
<organism evidence="7 8">
    <name type="scientific">Candidatus Entotheonella gemina</name>
    <dbReference type="NCBI Taxonomy" id="1429439"/>
    <lineage>
        <taxon>Bacteria</taxon>
        <taxon>Pseudomonadati</taxon>
        <taxon>Nitrospinota/Tectimicrobiota group</taxon>
        <taxon>Candidatus Tectimicrobiota</taxon>
        <taxon>Candidatus Entotheonellia</taxon>
        <taxon>Candidatus Entotheonellales</taxon>
        <taxon>Candidatus Entotheonellaceae</taxon>
        <taxon>Candidatus Entotheonella</taxon>
    </lineage>
</organism>
<dbReference type="Proteomes" id="UP000019140">
    <property type="component" value="Unassembled WGS sequence"/>
</dbReference>
<evidence type="ECO:0000256" key="1">
    <source>
        <dbReference type="ARBA" id="ARBA00022617"/>
    </source>
</evidence>
<evidence type="ECO:0000256" key="4">
    <source>
        <dbReference type="PROSITE-ProRule" id="PRU00433"/>
    </source>
</evidence>
<dbReference type="Gene3D" id="2.130.10.10">
    <property type="entry name" value="YVTN repeat-like/Quinoprotein amine dehydrogenase"/>
    <property type="match status" value="2"/>
</dbReference>
<evidence type="ECO:0000256" key="2">
    <source>
        <dbReference type="ARBA" id="ARBA00022723"/>
    </source>
</evidence>
<dbReference type="SUPFAM" id="SSF46626">
    <property type="entry name" value="Cytochrome c"/>
    <property type="match status" value="2"/>
</dbReference>
<keyword evidence="8" id="KW-1185">Reference proteome</keyword>
<keyword evidence="1 4" id="KW-0349">Heme</keyword>
<keyword evidence="2 4" id="KW-0479">Metal-binding</keyword>
<accession>W4MA53</accession>
<evidence type="ECO:0000256" key="5">
    <source>
        <dbReference type="SAM" id="MobiDB-lite"/>
    </source>
</evidence>
<dbReference type="HOGENOM" id="CLU_312808_0_0_7"/>
<comment type="caution">
    <text evidence="7">The sequence shown here is derived from an EMBL/GenBank/DDBJ whole genome shotgun (WGS) entry which is preliminary data.</text>
</comment>
<dbReference type="AlphaFoldDB" id="W4MA53"/>
<dbReference type="GO" id="GO:0020037">
    <property type="term" value="F:heme binding"/>
    <property type="evidence" value="ECO:0007669"/>
    <property type="project" value="InterPro"/>
</dbReference>
<dbReference type="InterPro" id="IPR051200">
    <property type="entry name" value="Host-pathogen_enzymatic-act"/>
</dbReference>
<dbReference type="GO" id="GO:0009055">
    <property type="term" value="F:electron transfer activity"/>
    <property type="evidence" value="ECO:0007669"/>
    <property type="project" value="InterPro"/>
</dbReference>
<proteinExistence type="predicted"/>
<dbReference type="SUPFAM" id="SSF50969">
    <property type="entry name" value="YVTN repeat-like/Quinoprotein amine dehydrogenase"/>
    <property type="match status" value="1"/>
</dbReference>
<gene>
    <name evidence="7" type="ORF">ETSY2_16690</name>
</gene>
<dbReference type="InterPro" id="IPR011044">
    <property type="entry name" value="Quino_amine_DH_bsu"/>
</dbReference>
<evidence type="ECO:0000313" key="8">
    <source>
        <dbReference type="Proteomes" id="UP000019140"/>
    </source>
</evidence>
<sequence>MHLSDISIGLAATAVLVLLSLVKLAGALESFVNFESGHVRPLVLSPSRQFLFAVNTPDNRLEIFRVTANGLQSVSETVVGLDPVALAVASESELYVVNHLSDSVSVVDASDPTQPFVKATLLVGDEPRDIVLAGTEREKLFVTTAHRGQNHPGDPQFTAPGIGQADVWVFDREHLDVNPHILTLFCDTSRALAVNAEGTRVYAAAFHSGNQTTVLDTFAVSASMRNNDIINDGFTGLGIPPPTATSAGVPAPGQSVVVKFMGQQWVDAALRDWTARVRFHLPDKDVFEIDATQTPPVEIRSFSGAGTILFNMAIHPQSGDIYVSNLESRNHIRFEPEVRGHITENRITILAGEVQPVHLNPHIDYSTPSGPQEEIGQSLAFPMQMVFTPDGEKLYVAAFGSDTVGILNAAGMVVGRIPVGGGPNGLALDPERGRLYVMNRFDHTISIVDIQTEAEIQTVPLRYSPEPEFIRQGRKLLYNARNSSGHGDSACASCHIFGDVDSLAWDLGDPDGRVEDNPIPPVPIPGHGPLGDFHPMKGPMATQSLRGLLGAGAMHWRGDRNGGRAAPFDEEAAFMAFHPAFQSLLGRASPFPEADMEQLRDFVFTLTYPPNPVARIDGTLTGAEQAGKEIFEFDGDRTELGGGDRPCTFCHVPPIGTEGRGATEGFPQDMKVPHLRNLYQKAGMFGYAVPSVITDTPVQTLEPTPTPHMGDQVRGFGYEHDASTPTLLNFLRVPTGQFAFPDEPDRTGTQKVAELTAYLLTFDTGLAPVVGQQVTLTSANLLNALPRYEVLQAQADVGTCDLVIHGILEGIPRGLYYHRDGSFRTDRAGEELTAEALRQLVRSGTVLTVTAVPPGSGYRMGVDRDEDNWLNRDEIERGTDPADPSDFPQSF</sequence>
<keyword evidence="3 4" id="KW-0408">Iron</keyword>
<name>W4MA53_9BACT</name>
<dbReference type="PANTHER" id="PTHR47197:SF3">
    <property type="entry name" value="DIHYDRO-HEME D1 DEHYDROGENASE"/>
    <property type="match status" value="1"/>
</dbReference>
<feature type="domain" description="Cytochrome c" evidence="6">
    <location>
        <begin position="622"/>
        <end position="763"/>
    </location>
</feature>
<evidence type="ECO:0000259" key="6">
    <source>
        <dbReference type="PROSITE" id="PS51007"/>
    </source>
</evidence>